<dbReference type="Pfam" id="PF04749">
    <property type="entry name" value="PLAC8"/>
    <property type="match status" value="1"/>
</dbReference>
<comment type="caution">
    <text evidence="2">The sequence shown here is derived from an EMBL/GenBank/DDBJ whole genome shotgun (WGS) entry which is preliminary data.</text>
</comment>
<name>A0A9W9PWE8_9EURO</name>
<feature type="compositionally biased region" description="Polar residues" evidence="1">
    <location>
        <begin position="111"/>
        <end position="129"/>
    </location>
</feature>
<dbReference type="Proteomes" id="UP001147746">
    <property type="component" value="Unassembled WGS sequence"/>
</dbReference>
<sequence length="279" mass="30609">MSRQLHLDTQVGHDRRYSFMETPVEMHSAAQFPEPNYSSPAPSMSSPAQQPTIQPAIEHTSQQPEQTVRHFSSNEKERHLQEEGIIPTYSKYPPPDQHPAHYAPYVEPNVQTAPEPQSVHSPLYSYNHNSALPSSPGPLPSKTNPEAPNRNDTFSIAPDANPLQSPRIPYFPPPAAAPASRAPTVEDLSSYHQPGQIMHPNQEVQGGTWSHGLCECSNIGTCCLGLICPCILYGKTQYRLSMKSKKGDPTNMLGHETCNGSCTGMALLCGCQCRFNPAP</sequence>
<proteinExistence type="predicted"/>
<evidence type="ECO:0000313" key="3">
    <source>
        <dbReference type="Proteomes" id="UP001147746"/>
    </source>
</evidence>
<feature type="compositionally biased region" description="Polar residues" evidence="1">
    <location>
        <begin position="142"/>
        <end position="154"/>
    </location>
</feature>
<feature type="region of interest" description="Disordered" evidence="1">
    <location>
        <begin position="31"/>
        <end position="80"/>
    </location>
</feature>
<reference evidence="2" key="1">
    <citation type="submission" date="2022-12" db="EMBL/GenBank/DDBJ databases">
        <authorList>
            <person name="Petersen C."/>
        </authorList>
    </citation>
    <scope>NUCLEOTIDE SEQUENCE</scope>
    <source>
        <strain evidence="2">IBT 21472</strain>
    </source>
</reference>
<evidence type="ECO:0000256" key="1">
    <source>
        <dbReference type="SAM" id="MobiDB-lite"/>
    </source>
</evidence>
<dbReference type="AlphaFoldDB" id="A0A9W9PWE8"/>
<organism evidence="2 3">
    <name type="scientific">Penicillium atrosanguineum</name>
    <dbReference type="NCBI Taxonomy" id="1132637"/>
    <lineage>
        <taxon>Eukaryota</taxon>
        <taxon>Fungi</taxon>
        <taxon>Dikarya</taxon>
        <taxon>Ascomycota</taxon>
        <taxon>Pezizomycotina</taxon>
        <taxon>Eurotiomycetes</taxon>
        <taxon>Eurotiomycetidae</taxon>
        <taxon>Eurotiales</taxon>
        <taxon>Aspergillaceae</taxon>
        <taxon>Penicillium</taxon>
    </lineage>
</organism>
<protein>
    <submittedName>
        <fullName evidence="2">Uncharacterized protein</fullName>
    </submittedName>
</protein>
<keyword evidence="3" id="KW-1185">Reference proteome</keyword>
<dbReference type="EMBL" id="JAPZBO010000005">
    <property type="protein sequence ID" value="KAJ5315716.1"/>
    <property type="molecule type" value="Genomic_DNA"/>
</dbReference>
<feature type="compositionally biased region" description="Polar residues" evidence="1">
    <location>
        <begin position="59"/>
        <end position="71"/>
    </location>
</feature>
<reference evidence="2" key="2">
    <citation type="journal article" date="2023" name="IMA Fungus">
        <title>Comparative genomic study of the Penicillium genus elucidates a diverse pangenome and 15 lateral gene transfer events.</title>
        <authorList>
            <person name="Petersen C."/>
            <person name="Sorensen T."/>
            <person name="Nielsen M.R."/>
            <person name="Sondergaard T.E."/>
            <person name="Sorensen J.L."/>
            <person name="Fitzpatrick D.A."/>
            <person name="Frisvad J.C."/>
            <person name="Nielsen K.L."/>
        </authorList>
    </citation>
    <scope>NUCLEOTIDE SEQUENCE</scope>
    <source>
        <strain evidence="2">IBT 21472</strain>
    </source>
</reference>
<evidence type="ECO:0000313" key="2">
    <source>
        <dbReference type="EMBL" id="KAJ5315716.1"/>
    </source>
</evidence>
<feature type="region of interest" description="Disordered" evidence="1">
    <location>
        <begin position="111"/>
        <end position="165"/>
    </location>
</feature>
<accession>A0A9W9PWE8</accession>
<gene>
    <name evidence="2" type="ORF">N7476_006023</name>
</gene>
<dbReference type="InterPro" id="IPR006461">
    <property type="entry name" value="PLAC_motif_containing"/>
</dbReference>
<feature type="compositionally biased region" description="Low complexity" evidence="1">
    <location>
        <begin position="38"/>
        <end position="51"/>
    </location>
</feature>